<comment type="caution">
    <text evidence="1">The sequence shown here is derived from an EMBL/GenBank/DDBJ whole genome shotgun (WGS) entry which is preliminary data.</text>
</comment>
<evidence type="ECO:0000313" key="1">
    <source>
        <dbReference type="EMBL" id="EYB99901.1"/>
    </source>
</evidence>
<reference evidence="2" key="1">
    <citation type="journal article" date="2015" name="Nat. Genet.">
        <title>The genome and transcriptome of the zoonotic hookworm Ancylostoma ceylanicum identify infection-specific gene families.</title>
        <authorList>
            <person name="Schwarz E.M."/>
            <person name="Hu Y."/>
            <person name="Antoshechkin I."/>
            <person name="Miller M.M."/>
            <person name="Sternberg P.W."/>
            <person name="Aroian R.V."/>
        </authorList>
    </citation>
    <scope>NUCLEOTIDE SEQUENCE</scope>
    <source>
        <strain evidence="2">HY135</strain>
    </source>
</reference>
<dbReference type="AlphaFoldDB" id="A0A016TB64"/>
<dbReference type="Proteomes" id="UP000024635">
    <property type="component" value="Unassembled WGS sequence"/>
</dbReference>
<gene>
    <name evidence="1" type="primary">Acey_s0119.g829</name>
    <name evidence="1" type="ORF">Y032_0119g829</name>
</gene>
<name>A0A016TB64_9BILA</name>
<protein>
    <submittedName>
        <fullName evidence="1">Uncharacterized protein</fullName>
    </submittedName>
</protein>
<organism evidence="1 2">
    <name type="scientific">Ancylostoma ceylanicum</name>
    <dbReference type="NCBI Taxonomy" id="53326"/>
    <lineage>
        <taxon>Eukaryota</taxon>
        <taxon>Metazoa</taxon>
        <taxon>Ecdysozoa</taxon>
        <taxon>Nematoda</taxon>
        <taxon>Chromadorea</taxon>
        <taxon>Rhabditida</taxon>
        <taxon>Rhabditina</taxon>
        <taxon>Rhabditomorpha</taxon>
        <taxon>Strongyloidea</taxon>
        <taxon>Ancylostomatidae</taxon>
        <taxon>Ancylostomatinae</taxon>
        <taxon>Ancylostoma</taxon>
    </lineage>
</organism>
<dbReference type="EMBL" id="JARK01001455">
    <property type="protein sequence ID" value="EYB99901.1"/>
    <property type="molecule type" value="Genomic_DNA"/>
</dbReference>
<evidence type="ECO:0000313" key="2">
    <source>
        <dbReference type="Proteomes" id="UP000024635"/>
    </source>
</evidence>
<accession>A0A016TB64</accession>
<proteinExistence type="predicted"/>
<keyword evidence="2" id="KW-1185">Reference proteome</keyword>
<sequence length="93" mass="10052">MDQISFEVLSCSRNVSKWISLAFESGIRSAHQCKTALRLARGFRVSKIGSSLARGFRARMLCSSLERVVGIGGCSLGGTAQSFARNSKPRIAD</sequence>